<dbReference type="AlphaFoldDB" id="A0AAV7XZL8"/>
<dbReference type="GO" id="GO:0006897">
    <property type="term" value="P:endocytosis"/>
    <property type="evidence" value="ECO:0007669"/>
    <property type="project" value="TreeGrafter"/>
</dbReference>
<dbReference type="PANTHER" id="PTHR31855:SF2">
    <property type="entry name" value="GUANINE NUCLEOTIDE EXCHANGE FACTOR C9ORF72"/>
    <property type="match status" value="1"/>
</dbReference>
<protein>
    <submittedName>
        <fullName evidence="1">Uncharacterized protein</fullName>
    </submittedName>
</protein>
<dbReference type="Pfam" id="PF15019">
    <property type="entry name" value="C9orf72-like"/>
    <property type="match status" value="1"/>
</dbReference>
<dbReference type="GO" id="GO:0005776">
    <property type="term" value="C:autophagosome"/>
    <property type="evidence" value="ECO:0007669"/>
    <property type="project" value="TreeGrafter"/>
</dbReference>
<dbReference type="PANTHER" id="PTHR31855">
    <property type="entry name" value="GUANINE NUCLEOTIDE EXCHANGE C9ORF72"/>
    <property type="match status" value="1"/>
</dbReference>
<dbReference type="EMBL" id="JAPTSV010000002">
    <property type="protein sequence ID" value="KAJ1530636.1"/>
    <property type="molecule type" value="Genomic_DNA"/>
</dbReference>
<dbReference type="Proteomes" id="UP001075354">
    <property type="component" value="Chromosome 2"/>
</dbReference>
<dbReference type="GO" id="GO:0005768">
    <property type="term" value="C:endosome"/>
    <property type="evidence" value="ECO:0007669"/>
    <property type="project" value="TreeGrafter"/>
</dbReference>
<comment type="caution">
    <text evidence="1">The sequence shown here is derived from an EMBL/GenBank/DDBJ whole genome shotgun (WGS) entry which is preliminary data.</text>
</comment>
<dbReference type="GO" id="GO:0006914">
    <property type="term" value="P:autophagy"/>
    <property type="evidence" value="ECO:0007669"/>
    <property type="project" value="TreeGrafter"/>
</dbReference>
<sequence length="560" mass="61717">MIISSMATLANHFTSGMDRELTLDGSGKEDASPPIIRSVAMSANIASTVQEEVKHLIKVNPLPSESVTRYEVEASSEISEDNSDFSDTYSVGHDFPSIDLHSVSICSHVLSNDDDSIVSVMVLSRWDDIMGPRTIRVWLPENVADDGGSLDAETVKFTTPRSVKTACQFSCPHRMSSKCNKMLLMKAIKYVTSHTVNYTCVTGTSTPDQISSAIFVVPDLDMVAQSLMFHVPLSGSSPYSLALLVKYSKYSRFLPMRQLCQHWLERLSVRLADFLLSVTDFHGMEGIEIPPSTMVDTWMVEMSNMLTSLEVNGLRDLTALQSYLSVTTLGNPIIERAVTSHLQTAGCTIVMGNNTTEVNSVIAFLALFLDDEARHCSRFVCSGQKHTFQIGLFLQGLLLDEFGCRDLSSEELLDNPLPATWVDLSKSAGVATAIRQGLPLHLHQNKADHSESIMRVFKGESSLVRGLIRDLRQLPSNQWSGVVSMFMQQLYKLASTLLSVVHWNGVPSSSDRAKNSSDNPTIRHLCATLHVDDSTFLIVLALADKLRPGAYRLVMEGCAE</sequence>
<evidence type="ECO:0000313" key="2">
    <source>
        <dbReference type="Proteomes" id="UP001075354"/>
    </source>
</evidence>
<dbReference type="GO" id="GO:0005085">
    <property type="term" value="F:guanyl-nucleotide exchange factor activity"/>
    <property type="evidence" value="ECO:0007669"/>
    <property type="project" value="InterPro"/>
</dbReference>
<dbReference type="InterPro" id="IPR027819">
    <property type="entry name" value="C9orf72"/>
</dbReference>
<accession>A0AAV7XZL8</accession>
<name>A0AAV7XZL8_9NEOP</name>
<reference evidence="1" key="1">
    <citation type="submission" date="2022-12" db="EMBL/GenBank/DDBJ databases">
        <title>Chromosome-level genome assembly of the bean flower thrips Megalurothrips usitatus.</title>
        <authorList>
            <person name="Ma L."/>
            <person name="Liu Q."/>
            <person name="Li H."/>
            <person name="Cai W."/>
        </authorList>
    </citation>
    <scope>NUCLEOTIDE SEQUENCE</scope>
    <source>
        <strain evidence="1">Cailab_2022a</strain>
    </source>
</reference>
<organism evidence="1 2">
    <name type="scientific">Megalurothrips usitatus</name>
    <name type="common">bean blossom thrips</name>
    <dbReference type="NCBI Taxonomy" id="439358"/>
    <lineage>
        <taxon>Eukaryota</taxon>
        <taxon>Metazoa</taxon>
        <taxon>Ecdysozoa</taxon>
        <taxon>Arthropoda</taxon>
        <taxon>Hexapoda</taxon>
        <taxon>Insecta</taxon>
        <taxon>Pterygota</taxon>
        <taxon>Neoptera</taxon>
        <taxon>Paraneoptera</taxon>
        <taxon>Thysanoptera</taxon>
        <taxon>Terebrantia</taxon>
        <taxon>Thripoidea</taxon>
        <taxon>Thripidae</taxon>
        <taxon>Megalurothrips</taxon>
    </lineage>
</organism>
<keyword evidence="2" id="KW-1185">Reference proteome</keyword>
<dbReference type="PROSITE" id="PS51835">
    <property type="entry name" value="DENN_C9ORF72"/>
    <property type="match status" value="1"/>
</dbReference>
<proteinExistence type="predicted"/>
<gene>
    <name evidence="1" type="ORF">ONE63_005510</name>
</gene>
<evidence type="ECO:0000313" key="1">
    <source>
        <dbReference type="EMBL" id="KAJ1530636.1"/>
    </source>
</evidence>